<feature type="transmembrane region" description="Helical" evidence="6">
    <location>
        <begin position="180"/>
        <end position="199"/>
    </location>
</feature>
<feature type="transmembrane region" description="Helical" evidence="6">
    <location>
        <begin position="95"/>
        <end position="114"/>
    </location>
</feature>
<proteinExistence type="inferred from homology"/>
<feature type="domain" description="Phosphatidic acid phosphatase type 2/haloperoxidase" evidence="7">
    <location>
        <begin position="128"/>
        <end position="253"/>
    </location>
</feature>
<dbReference type="GO" id="GO:0008195">
    <property type="term" value="F:phosphatidate phosphatase activity"/>
    <property type="evidence" value="ECO:0007669"/>
    <property type="project" value="TreeGrafter"/>
</dbReference>
<keyword evidence="4 6" id="KW-1133">Transmembrane helix</keyword>
<feature type="transmembrane region" description="Helical" evidence="6">
    <location>
        <begin position="206"/>
        <end position="226"/>
    </location>
</feature>
<dbReference type="VEuPathDB" id="TrichDB:TRFO_08977"/>
<evidence type="ECO:0000313" key="9">
    <source>
        <dbReference type="Proteomes" id="UP000179807"/>
    </source>
</evidence>
<dbReference type="OrthoDB" id="10030083at2759"/>
<evidence type="ECO:0000256" key="2">
    <source>
        <dbReference type="ARBA" id="ARBA00008816"/>
    </source>
</evidence>
<evidence type="ECO:0000256" key="5">
    <source>
        <dbReference type="ARBA" id="ARBA00023136"/>
    </source>
</evidence>
<dbReference type="Proteomes" id="UP000179807">
    <property type="component" value="Unassembled WGS sequence"/>
</dbReference>
<dbReference type="EMBL" id="MLAK01001060">
    <property type="protein sequence ID" value="OHS98378.1"/>
    <property type="molecule type" value="Genomic_DNA"/>
</dbReference>
<dbReference type="Pfam" id="PF01569">
    <property type="entry name" value="PAP2"/>
    <property type="match status" value="1"/>
</dbReference>
<feature type="transmembrane region" description="Helical" evidence="6">
    <location>
        <begin position="238"/>
        <end position="256"/>
    </location>
</feature>
<keyword evidence="5 6" id="KW-0472">Membrane</keyword>
<dbReference type="InterPro" id="IPR000326">
    <property type="entry name" value="PAP2/HPO"/>
</dbReference>
<comment type="similarity">
    <text evidence="2">Belongs to the PA-phosphatase related phosphoesterase family.</text>
</comment>
<dbReference type="GO" id="GO:0006644">
    <property type="term" value="P:phospholipid metabolic process"/>
    <property type="evidence" value="ECO:0007669"/>
    <property type="project" value="InterPro"/>
</dbReference>
<dbReference type="InterPro" id="IPR043216">
    <property type="entry name" value="PAP-like"/>
</dbReference>
<name>A0A1J4JGU7_9EUKA</name>
<dbReference type="SUPFAM" id="SSF48317">
    <property type="entry name" value="Acid phosphatase/Vanadium-dependent haloperoxidase"/>
    <property type="match status" value="1"/>
</dbReference>
<dbReference type="SMART" id="SM00014">
    <property type="entry name" value="acidPPc"/>
    <property type="match status" value="1"/>
</dbReference>
<comment type="subcellular location">
    <subcellularLocation>
        <location evidence="1">Membrane</location>
        <topology evidence="1">Multi-pass membrane protein</topology>
    </subcellularLocation>
</comment>
<dbReference type="Gene3D" id="1.20.144.10">
    <property type="entry name" value="Phosphatidic acid phosphatase type 2/haloperoxidase"/>
    <property type="match status" value="1"/>
</dbReference>
<evidence type="ECO:0000256" key="3">
    <source>
        <dbReference type="ARBA" id="ARBA00022692"/>
    </source>
</evidence>
<organism evidence="8 9">
    <name type="scientific">Tritrichomonas foetus</name>
    <dbReference type="NCBI Taxonomy" id="1144522"/>
    <lineage>
        <taxon>Eukaryota</taxon>
        <taxon>Metamonada</taxon>
        <taxon>Parabasalia</taxon>
        <taxon>Tritrichomonadida</taxon>
        <taxon>Tritrichomonadidae</taxon>
        <taxon>Tritrichomonas</taxon>
    </lineage>
</organism>
<dbReference type="PANTHER" id="PTHR10165:SF35">
    <property type="entry name" value="RE23632P"/>
    <property type="match status" value="1"/>
</dbReference>
<dbReference type="GO" id="GO:0046839">
    <property type="term" value="P:phospholipid dephosphorylation"/>
    <property type="evidence" value="ECO:0007669"/>
    <property type="project" value="TreeGrafter"/>
</dbReference>
<dbReference type="GeneID" id="94829314"/>
<dbReference type="InterPro" id="IPR036938">
    <property type="entry name" value="PAP2/HPO_sf"/>
</dbReference>
<reference evidence="8" key="1">
    <citation type="submission" date="2016-10" db="EMBL/GenBank/DDBJ databases">
        <authorList>
            <person name="Benchimol M."/>
            <person name="Almeida L.G."/>
            <person name="Vasconcelos A.T."/>
            <person name="Perreira-Neves A."/>
            <person name="Rosa I.A."/>
            <person name="Tasca T."/>
            <person name="Bogo M.R."/>
            <person name="de Souza W."/>
        </authorList>
    </citation>
    <scope>NUCLEOTIDE SEQUENCE [LARGE SCALE GENOMIC DNA]</scope>
    <source>
        <strain evidence="8">K</strain>
    </source>
</reference>
<gene>
    <name evidence="8" type="ORF">TRFO_08977</name>
</gene>
<keyword evidence="3 6" id="KW-0812">Transmembrane</keyword>
<protein>
    <submittedName>
        <fullName evidence="8">PAP2 superfamily protein</fullName>
    </submittedName>
</protein>
<comment type="caution">
    <text evidence="8">The sequence shown here is derived from an EMBL/GenBank/DDBJ whole genome shotgun (WGS) entry which is preliminary data.</text>
</comment>
<evidence type="ECO:0000256" key="6">
    <source>
        <dbReference type="SAM" id="Phobius"/>
    </source>
</evidence>
<feature type="transmembrane region" description="Helical" evidence="6">
    <location>
        <begin position="43"/>
        <end position="60"/>
    </location>
</feature>
<dbReference type="AlphaFoldDB" id="A0A1J4JGU7"/>
<evidence type="ECO:0000259" key="7">
    <source>
        <dbReference type="SMART" id="SM00014"/>
    </source>
</evidence>
<evidence type="ECO:0000313" key="8">
    <source>
        <dbReference type="EMBL" id="OHS98378.1"/>
    </source>
</evidence>
<feature type="transmembrane region" description="Helical" evidence="6">
    <location>
        <begin position="121"/>
        <end position="144"/>
    </location>
</feature>
<evidence type="ECO:0000256" key="4">
    <source>
        <dbReference type="ARBA" id="ARBA00022989"/>
    </source>
</evidence>
<dbReference type="RefSeq" id="XP_068351515.1">
    <property type="nucleotide sequence ID" value="XM_068494610.1"/>
</dbReference>
<dbReference type="GO" id="GO:0016020">
    <property type="term" value="C:membrane"/>
    <property type="evidence" value="ECO:0007669"/>
    <property type="project" value="UniProtKB-SubCell"/>
</dbReference>
<accession>A0A1J4JGU7</accession>
<sequence length="269" mass="31068">MASTLHKLFIEYLIHSSLQKYQMIENANYISWKSKVIKFLKDIDLFNMLMAIISYILWQVSMTTQPNPMHIPPMDASVNYPLSTSKVSKTFLDNLIFFGSISTILILYLLSLYFPKHFKKFYLFSSIWSLIMANCFSLAIASYFKSYVGWPRPDTYAVCGYNTTYETCKSSKKDKQFLSWPSYHAAQAMAGATYLSFFIQKVLPKCVLFDMIGLSMIFSAIYVGATRIRDFKHHPDDVTAGILVGFVVSFFMWNGAKKRIFVKKEKKKL</sequence>
<keyword evidence="9" id="KW-1185">Reference proteome</keyword>
<evidence type="ECO:0000256" key="1">
    <source>
        <dbReference type="ARBA" id="ARBA00004141"/>
    </source>
</evidence>
<dbReference type="PANTHER" id="PTHR10165">
    <property type="entry name" value="LIPID PHOSPHATE PHOSPHATASE"/>
    <property type="match status" value="1"/>
</dbReference>